<keyword evidence="1" id="KW-0472">Membrane</keyword>
<dbReference type="InterPro" id="IPR013783">
    <property type="entry name" value="Ig-like_fold"/>
</dbReference>
<evidence type="ECO:0000259" key="2">
    <source>
        <dbReference type="Pfam" id="PF17936"/>
    </source>
</evidence>
<proteinExistence type="predicted"/>
<name>A0A0G1GKT7_9BACT</name>
<reference evidence="3 4" key="1">
    <citation type="journal article" date="2015" name="Nature">
        <title>rRNA introns, odd ribosomes, and small enigmatic genomes across a large radiation of phyla.</title>
        <authorList>
            <person name="Brown C.T."/>
            <person name="Hug L.A."/>
            <person name="Thomas B.C."/>
            <person name="Sharon I."/>
            <person name="Castelle C.J."/>
            <person name="Singh A."/>
            <person name="Wilkins M.J."/>
            <person name="Williams K.H."/>
            <person name="Banfield J.F."/>
        </authorList>
    </citation>
    <scope>NUCLEOTIDE SEQUENCE [LARGE SCALE GENOMIC DNA]</scope>
</reference>
<protein>
    <submittedName>
        <fullName evidence="3">Bacillopeptidase F</fullName>
    </submittedName>
</protein>
<dbReference type="AlphaFoldDB" id="A0A0G1GKT7"/>
<dbReference type="Pfam" id="PF09136">
    <property type="entry name" value="Glucodextran_B"/>
    <property type="match status" value="1"/>
</dbReference>
<dbReference type="InterPro" id="IPR041498">
    <property type="entry name" value="Big_6"/>
</dbReference>
<evidence type="ECO:0000313" key="3">
    <source>
        <dbReference type="EMBL" id="KKT35581.1"/>
    </source>
</evidence>
<organism evidence="3 4">
    <name type="scientific">Candidatus Collierbacteria bacterium GW2011_GWA1_44_12</name>
    <dbReference type="NCBI Taxonomy" id="1618376"/>
    <lineage>
        <taxon>Bacteria</taxon>
        <taxon>Candidatus Collieribacteriota</taxon>
    </lineage>
</organism>
<dbReference type="EMBL" id="LCHN01000014">
    <property type="protein sequence ID" value="KKT35581.1"/>
    <property type="molecule type" value="Genomic_DNA"/>
</dbReference>
<dbReference type="Pfam" id="PF17936">
    <property type="entry name" value="Big_6"/>
    <property type="match status" value="1"/>
</dbReference>
<gene>
    <name evidence="3" type="ORF">UW23_C0014G0022</name>
</gene>
<keyword evidence="1" id="KW-1133">Transmembrane helix</keyword>
<dbReference type="Gene3D" id="2.60.40.10">
    <property type="entry name" value="Immunoglobulins"/>
    <property type="match status" value="2"/>
</dbReference>
<accession>A0A0G1GKT7</accession>
<evidence type="ECO:0000256" key="1">
    <source>
        <dbReference type="SAM" id="Phobius"/>
    </source>
</evidence>
<feature type="domain" description="Bacterial Ig" evidence="2">
    <location>
        <begin position="74"/>
        <end position="137"/>
    </location>
</feature>
<keyword evidence="1" id="KW-0812">Transmembrane</keyword>
<sequence>MNMAGQYRVSKERNRSRFYILLSVIFVIVMAKLGVPWMINTISGPERREATINGNDIIPPQQPAISALPEATNSARLFVEGYTESGAEVELLVNDVTAGSTRADEGGLFKFDAATLKLGQNRVGVTATDSAGNTSQSPVSLITFDNTPIVLTVNSPSNGSEYFGKANQTIEIKGEVNKDESQVLVNNSFALVEDEGIFIYRLMLSDGENTIKVIATDKSGNKDEAELKIIFHL</sequence>
<evidence type="ECO:0000313" key="4">
    <source>
        <dbReference type="Proteomes" id="UP000034069"/>
    </source>
</evidence>
<dbReference type="Proteomes" id="UP000034069">
    <property type="component" value="Unassembled WGS sequence"/>
</dbReference>
<comment type="caution">
    <text evidence="3">The sequence shown here is derived from an EMBL/GenBank/DDBJ whole genome shotgun (WGS) entry which is preliminary data.</text>
</comment>
<feature type="transmembrane region" description="Helical" evidence="1">
    <location>
        <begin position="18"/>
        <end position="39"/>
    </location>
</feature>